<dbReference type="PANTHER" id="PTHR43200">
    <property type="entry name" value="PHOSPHATASE"/>
    <property type="match status" value="1"/>
</dbReference>
<evidence type="ECO:0000259" key="7">
    <source>
        <dbReference type="PROSITE" id="PS50090"/>
    </source>
</evidence>
<dbReference type="AlphaFoldDB" id="A0AAP0EA85"/>
<dbReference type="PANTHER" id="PTHR43200:SF4">
    <property type="entry name" value="PAP-SPECIFIC PHOSPHATASE, MITOCHONDRIAL-RELATED"/>
    <property type="match status" value="1"/>
</dbReference>
<dbReference type="SMART" id="SM00717">
    <property type="entry name" value="SANT"/>
    <property type="match status" value="1"/>
</dbReference>
<proteinExistence type="inferred from homology"/>
<accession>A0AAP0EA85</accession>
<dbReference type="InterPro" id="IPR001005">
    <property type="entry name" value="SANT/Myb"/>
</dbReference>
<evidence type="ECO:0000256" key="4">
    <source>
        <dbReference type="ARBA" id="ARBA00022801"/>
    </source>
</evidence>
<dbReference type="CDD" id="cd00167">
    <property type="entry name" value="SANT"/>
    <property type="match status" value="1"/>
</dbReference>
<dbReference type="PROSITE" id="PS51294">
    <property type="entry name" value="HTH_MYB"/>
    <property type="match status" value="1"/>
</dbReference>
<reference evidence="9 10" key="1">
    <citation type="submission" date="2024-01" db="EMBL/GenBank/DDBJ databases">
        <title>Genome assemblies of Stephania.</title>
        <authorList>
            <person name="Yang L."/>
        </authorList>
    </citation>
    <scope>NUCLEOTIDE SEQUENCE [LARGE SCALE GENOMIC DNA]</scope>
    <source>
        <strain evidence="9">JXDWG</strain>
        <tissue evidence="9">Leaf</tissue>
    </source>
</reference>
<dbReference type="InterPro" id="IPR020583">
    <property type="entry name" value="Inositol_monoP_metal-BS"/>
</dbReference>
<dbReference type="Proteomes" id="UP001419268">
    <property type="component" value="Unassembled WGS sequence"/>
</dbReference>
<dbReference type="InterPro" id="IPR017930">
    <property type="entry name" value="Myb_dom"/>
</dbReference>
<feature type="binding site" evidence="6">
    <location>
        <position position="165"/>
    </location>
    <ligand>
        <name>Mg(2+)</name>
        <dbReference type="ChEBI" id="CHEBI:18420"/>
        <label>1</label>
        <note>catalytic</note>
    </ligand>
</feature>
<dbReference type="InterPro" id="IPR051090">
    <property type="entry name" value="Inositol_monoP_superfamily"/>
</dbReference>
<feature type="binding site" evidence="6">
    <location>
        <position position="167"/>
    </location>
    <ligand>
        <name>Mg(2+)</name>
        <dbReference type="ChEBI" id="CHEBI:18420"/>
        <label>1</label>
        <note>catalytic</note>
    </ligand>
</feature>
<evidence type="ECO:0000256" key="2">
    <source>
        <dbReference type="ARBA" id="ARBA00009759"/>
    </source>
</evidence>
<organism evidence="9 10">
    <name type="scientific">Stephania cephalantha</name>
    <dbReference type="NCBI Taxonomy" id="152367"/>
    <lineage>
        <taxon>Eukaryota</taxon>
        <taxon>Viridiplantae</taxon>
        <taxon>Streptophyta</taxon>
        <taxon>Embryophyta</taxon>
        <taxon>Tracheophyta</taxon>
        <taxon>Spermatophyta</taxon>
        <taxon>Magnoliopsida</taxon>
        <taxon>Ranunculales</taxon>
        <taxon>Menispermaceae</taxon>
        <taxon>Menispermoideae</taxon>
        <taxon>Cissampelideae</taxon>
        <taxon>Stephania</taxon>
    </lineage>
</organism>
<dbReference type="EMBL" id="JBBNAG010000012">
    <property type="protein sequence ID" value="KAK9089509.1"/>
    <property type="molecule type" value="Genomic_DNA"/>
</dbReference>
<dbReference type="InterPro" id="IPR009057">
    <property type="entry name" value="Homeodomain-like_sf"/>
</dbReference>
<keyword evidence="3 6" id="KW-0479">Metal-binding</keyword>
<dbReference type="SUPFAM" id="SSF56655">
    <property type="entry name" value="Carbohydrate phosphatase"/>
    <property type="match status" value="1"/>
</dbReference>
<dbReference type="FunFam" id="3.30.540.10:FF:000022">
    <property type="entry name" value="Putative PAP-specific phosphatase, mitochondrial"/>
    <property type="match status" value="1"/>
</dbReference>
<evidence type="ECO:0000256" key="3">
    <source>
        <dbReference type="ARBA" id="ARBA00022723"/>
    </source>
</evidence>
<name>A0AAP0EA85_9MAGN</name>
<dbReference type="Gene3D" id="3.40.190.80">
    <property type="match status" value="1"/>
</dbReference>
<dbReference type="PROSITE" id="PS50090">
    <property type="entry name" value="MYB_LIKE"/>
    <property type="match status" value="1"/>
</dbReference>
<evidence type="ECO:0000313" key="10">
    <source>
        <dbReference type="Proteomes" id="UP001419268"/>
    </source>
</evidence>
<dbReference type="PROSITE" id="PS00629">
    <property type="entry name" value="IMP_1"/>
    <property type="match status" value="1"/>
</dbReference>
<feature type="binding site" evidence="6">
    <location>
        <position position="168"/>
    </location>
    <ligand>
        <name>Mg(2+)</name>
        <dbReference type="ChEBI" id="CHEBI:18420"/>
        <label>1</label>
        <note>catalytic</note>
    </ligand>
</feature>
<sequence length="762" mass="83364">MSISLIQSIDHRSCHFSRFRFSTVRSSLLFLPQRAKYRRELEAAVGAVEKACRLCVDVKKSLGSSGGGILEKNDQTPVTVADFGVQALISLELKRMFPSVPLVAEEDSAFIRSNFLADNVLSVVNDKVEPEHKPLTQDNVLEAIDRGGKDAFTFGAKPATYWVLDPIDGTRGFLKGSEALYVVGLALVVDGKITVGVMGCPNWKEDYSNSPCTNEQETNSGIPALGIVMAAHVGCGTWSRTLSNKLNSNAAFTDWTRCFVDGRFLVQEAHYCIPDSQTWDSLPLSASLSSTNDPASVGENQVLLLPTCCGSLCKYLMVASGRASVFILRARTKTVIKVWDHAVGIICVLEAGGQVTDWRGNPIDLAADQVERRVIFPSGGVLVSNGTGQGHFPFKLTVVGQLTPQAIAIMGRAPCCDKNGLKKGPWTPEEDQKLIDYIQLHGHGSWRTLPKNAGKWSAIAARLPGRTDNEIKNYWNTHIRKRLLRMGIDPVTHSPRLDFLDLSSVFNSSLYTQQSHQLNLSRLLGLQQFVNPDVLRIASTLLSQQQSVAHQSETTQPDLLLQNLQVQNQYNIPQQLVQPTSSNIHQEIQNNCTTTTTTTTCASAVPCCDPFLNDQLVMEANLNQFQSNHTNFAYQNTTTTTTSDHHQPNIWQDNNNACVGVALPTDVAGGLSGLSSNCLGFYGSDQSSVIDVPLSENSSFNNVAFNSVLSTTPSYSSPIELTQSCSTHLNSSTTTEDERDSYCSELLKFEIPSSILDVSDFM</sequence>
<keyword evidence="4" id="KW-0378">Hydrolase</keyword>
<evidence type="ECO:0000259" key="8">
    <source>
        <dbReference type="PROSITE" id="PS51294"/>
    </source>
</evidence>
<comment type="cofactor">
    <cofactor evidence="1 6">
        <name>Mg(2+)</name>
        <dbReference type="ChEBI" id="CHEBI:18420"/>
    </cofactor>
</comment>
<dbReference type="GO" id="GO:0000103">
    <property type="term" value="P:sulfate assimilation"/>
    <property type="evidence" value="ECO:0007669"/>
    <property type="project" value="TreeGrafter"/>
</dbReference>
<evidence type="ECO:0000313" key="9">
    <source>
        <dbReference type="EMBL" id="KAK9089509.1"/>
    </source>
</evidence>
<comment type="caution">
    <text evidence="9">The sequence shown here is derived from an EMBL/GenBank/DDBJ whole genome shotgun (WGS) entry which is preliminary data.</text>
</comment>
<gene>
    <name evidence="9" type="ORF">Scep_028591</name>
</gene>
<dbReference type="Pfam" id="PF00249">
    <property type="entry name" value="Myb_DNA-binding"/>
    <property type="match status" value="1"/>
</dbReference>
<dbReference type="Pfam" id="PF00459">
    <property type="entry name" value="Inositol_P"/>
    <property type="match status" value="1"/>
</dbReference>
<dbReference type="Gene3D" id="1.10.10.60">
    <property type="entry name" value="Homeodomain-like"/>
    <property type="match status" value="1"/>
</dbReference>
<protein>
    <submittedName>
        <fullName evidence="9">Uncharacterized protein</fullName>
    </submittedName>
</protein>
<evidence type="ECO:0000256" key="5">
    <source>
        <dbReference type="ARBA" id="ARBA00022842"/>
    </source>
</evidence>
<dbReference type="GO" id="GO:0008441">
    <property type="term" value="F:3'(2'),5'-bisphosphate nucleotidase activity"/>
    <property type="evidence" value="ECO:0007669"/>
    <property type="project" value="TreeGrafter"/>
</dbReference>
<dbReference type="InterPro" id="IPR000760">
    <property type="entry name" value="Inositol_monophosphatase-like"/>
</dbReference>
<dbReference type="SUPFAM" id="SSF46689">
    <property type="entry name" value="Homeodomain-like"/>
    <property type="match status" value="1"/>
</dbReference>
<dbReference type="CDD" id="cd01517">
    <property type="entry name" value="PAP_phosphatase"/>
    <property type="match status" value="1"/>
</dbReference>
<comment type="similarity">
    <text evidence="2">Belongs to the inositol monophosphatase superfamily.</text>
</comment>
<keyword evidence="10" id="KW-1185">Reference proteome</keyword>
<feature type="domain" description="Myb-like" evidence="7">
    <location>
        <begin position="418"/>
        <end position="479"/>
    </location>
</feature>
<feature type="binding site" evidence="6">
    <location>
        <position position="105"/>
    </location>
    <ligand>
        <name>Mg(2+)</name>
        <dbReference type="ChEBI" id="CHEBI:18420"/>
        <label>1</label>
        <note>catalytic</note>
    </ligand>
</feature>
<keyword evidence="5 6" id="KW-0460">Magnesium</keyword>
<evidence type="ECO:0000256" key="6">
    <source>
        <dbReference type="PIRSR" id="PIRSR600760-2"/>
    </source>
</evidence>
<feature type="binding site" evidence="6">
    <location>
        <position position="340"/>
    </location>
    <ligand>
        <name>Mg(2+)</name>
        <dbReference type="ChEBI" id="CHEBI:18420"/>
        <label>1</label>
        <note>catalytic</note>
    </ligand>
</feature>
<feature type="domain" description="HTH myb-type" evidence="8">
    <location>
        <begin position="418"/>
        <end position="483"/>
    </location>
</feature>
<dbReference type="GO" id="GO:0046872">
    <property type="term" value="F:metal ion binding"/>
    <property type="evidence" value="ECO:0007669"/>
    <property type="project" value="UniProtKB-KW"/>
</dbReference>
<evidence type="ECO:0000256" key="1">
    <source>
        <dbReference type="ARBA" id="ARBA00001946"/>
    </source>
</evidence>
<dbReference type="Gene3D" id="3.30.540.10">
    <property type="entry name" value="Fructose-1,6-Bisphosphatase, subunit A, domain 1"/>
    <property type="match status" value="1"/>
</dbReference>